<accession>A0A7Z9AVA7</accession>
<feature type="compositionally biased region" description="Polar residues" evidence="1">
    <location>
        <begin position="68"/>
        <end position="81"/>
    </location>
</feature>
<protein>
    <submittedName>
        <fullName evidence="2">Uncharacterized protein</fullName>
    </submittedName>
</protein>
<dbReference type="Proteomes" id="UP000352698">
    <property type="component" value="Unassembled WGS sequence"/>
</dbReference>
<feature type="region of interest" description="Disordered" evidence="1">
    <location>
        <begin position="181"/>
        <end position="216"/>
    </location>
</feature>
<evidence type="ECO:0000256" key="1">
    <source>
        <dbReference type="SAM" id="MobiDB-lite"/>
    </source>
</evidence>
<comment type="caution">
    <text evidence="2">The sequence shown here is derived from an EMBL/GenBank/DDBJ whole genome shotgun (WGS) entry which is preliminary data.</text>
</comment>
<feature type="compositionally biased region" description="Basic and acidic residues" evidence="1">
    <location>
        <begin position="1"/>
        <end position="20"/>
    </location>
</feature>
<reference evidence="2 3" key="1">
    <citation type="submission" date="2019-05" db="EMBL/GenBank/DDBJ databases">
        <authorList>
            <consortium name="Pathogen Informatics"/>
        </authorList>
    </citation>
    <scope>NUCLEOTIDE SEQUENCE [LARGE SCALE GENOMIC DNA]</scope>
    <source>
        <strain evidence="2 3">NCTC12204</strain>
    </source>
</reference>
<dbReference type="EMBL" id="CABEEP010000001">
    <property type="protein sequence ID" value="VTQ63327.1"/>
    <property type="molecule type" value="Genomic_DNA"/>
</dbReference>
<dbReference type="RefSeq" id="WP_010737450.1">
    <property type="nucleotide sequence ID" value="NZ_CABEEP010000001.1"/>
</dbReference>
<proteinExistence type="predicted"/>
<feature type="region of interest" description="Disordered" evidence="1">
    <location>
        <begin position="1"/>
        <end position="29"/>
    </location>
</feature>
<feature type="compositionally biased region" description="Polar residues" evidence="1">
    <location>
        <begin position="190"/>
        <end position="209"/>
    </location>
</feature>
<organism evidence="2 3">
    <name type="scientific">Enterococcus hirae</name>
    <dbReference type="NCBI Taxonomy" id="1354"/>
    <lineage>
        <taxon>Bacteria</taxon>
        <taxon>Bacillati</taxon>
        <taxon>Bacillota</taxon>
        <taxon>Bacilli</taxon>
        <taxon>Lactobacillales</taxon>
        <taxon>Enterococcaceae</taxon>
        <taxon>Enterococcus</taxon>
    </lineage>
</organism>
<name>A0A7Z9AVA7_ENTHR</name>
<feature type="region of interest" description="Disordered" evidence="1">
    <location>
        <begin position="68"/>
        <end position="90"/>
    </location>
</feature>
<dbReference type="AlphaFoldDB" id="A0A7Z9AVA7"/>
<gene>
    <name evidence="2" type="ORF">NCTC12204_01228</name>
</gene>
<sequence>MRKETIKTLQGDCHENEKNNEIGGPNNSIKKRNERIIEAYQTKNTPIAGLAERFGVSKRTIGNVTHSLKEQNLQQQSLTNETTKEKEDSNNQNIEAYLAGELWLSKLVNRFNGSARTILMKIKKVREQKEEMQYKTSSENEILQLDRNSLMTEEITEILMRFDETLNSGKKPMKYVMGLSERQESDNLSDELSNHNFTTENEASMSSLNIPEHEGR</sequence>
<evidence type="ECO:0000313" key="2">
    <source>
        <dbReference type="EMBL" id="VTQ63327.1"/>
    </source>
</evidence>
<evidence type="ECO:0000313" key="3">
    <source>
        <dbReference type="Proteomes" id="UP000352698"/>
    </source>
</evidence>